<sequence>MKAEVMDIRGIQTYVERHGDEQLPAIVLLHGFTGSTDTWRETIDILLTQHYVITVDLIGHGRTASPTEPERYQMNEQIEDLHQLLADLHIEQPILLGYSMGGRVALGYAATYSDQIAGLILESSSPGLGTEAERTTRCVADAKLAERIENEGIEKFVDFWQEIPLFHSQKKLSDEKQLAVRLERLKQQPLGLANSLRGIGTGSQPSYWDELTHFEFPVLLITGSEDEKFENIAREMKRLLPNALHETIKDAGHAIHVEKPRQFATMIKSYLKTVGK</sequence>
<dbReference type="AlphaFoldDB" id="A0A1T4YMK8"/>
<dbReference type="RefSeq" id="WP_139366016.1">
    <property type="nucleotide sequence ID" value="NZ_FUYJ01000006.1"/>
</dbReference>
<dbReference type="PRINTS" id="PR00111">
    <property type="entry name" value="ABHYDROLASE"/>
</dbReference>
<evidence type="ECO:0000256" key="1">
    <source>
        <dbReference type="ARBA" id="ARBA00022428"/>
    </source>
</evidence>
<keyword evidence="1 3" id="KW-0474">Menaquinone biosynthesis</keyword>
<dbReference type="InterPro" id="IPR000073">
    <property type="entry name" value="AB_hydrolase_1"/>
</dbReference>
<proteinExistence type="inferred from homology"/>
<dbReference type="PANTHER" id="PTHR42916:SF1">
    <property type="entry name" value="PROTEIN PHYLLO, CHLOROPLASTIC"/>
    <property type="match status" value="1"/>
</dbReference>
<comment type="catalytic activity">
    <reaction evidence="3">
        <text>5-enolpyruvoyl-6-hydroxy-2-succinyl-cyclohex-3-ene-1-carboxylate = (1R,6R)-6-hydroxy-2-succinyl-cyclohexa-2,4-diene-1-carboxylate + pyruvate</text>
        <dbReference type="Rhea" id="RHEA:25597"/>
        <dbReference type="ChEBI" id="CHEBI:15361"/>
        <dbReference type="ChEBI" id="CHEBI:58689"/>
        <dbReference type="ChEBI" id="CHEBI:58818"/>
        <dbReference type="EC" id="4.2.99.20"/>
    </reaction>
</comment>
<comment type="subunit">
    <text evidence="3">Monomer.</text>
</comment>
<dbReference type="InterPro" id="IPR022485">
    <property type="entry name" value="SHCHC_synthase_MenH"/>
</dbReference>
<evidence type="ECO:0000313" key="5">
    <source>
        <dbReference type="EMBL" id="SKB02788.1"/>
    </source>
</evidence>
<evidence type="ECO:0000313" key="6">
    <source>
        <dbReference type="Proteomes" id="UP000190042"/>
    </source>
</evidence>
<evidence type="ECO:0000256" key="2">
    <source>
        <dbReference type="ARBA" id="ARBA00023239"/>
    </source>
</evidence>
<name>A0A1T4YMK8_9BACL</name>
<dbReference type="NCBIfam" id="TIGR03695">
    <property type="entry name" value="menH_SHCHC"/>
    <property type="match status" value="1"/>
</dbReference>
<dbReference type="SUPFAM" id="SSF53474">
    <property type="entry name" value="alpha/beta-Hydrolases"/>
    <property type="match status" value="1"/>
</dbReference>
<evidence type="ECO:0000259" key="4">
    <source>
        <dbReference type="Pfam" id="PF00561"/>
    </source>
</evidence>
<dbReference type="UniPathway" id="UPA00079"/>
<dbReference type="Gene3D" id="3.40.50.1820">
    <property type="entry name" value="alpha/beta hydrolase"/>
    <property type="match status" value="1"/>
</dbReference>
<feature type="domain" description="AB hydrolase-1" evidence="4">
    <location>
        <begin position="24"/>
        <end position="260"/>
    </location>
</feature>
<dbReference type="EMBL" id="FUYJ01000006">
    <property type="protein sequence ID" value="SKB02788.1"/>
    <property type="molecule type" value="Genomic_DNA"/>
</dbReference>
<dbReference type="GO" id="GO:0070205">
    <property type="term" value="F:2-succinyl-6-hydroxy-2,4-cyclohexadiene-1-carboxylate synthase activity"/>
    <property type="evidence" value="ECO:0007669"/>
    <property type="project" value="UniProtKB-UniRule"/>
</dbReference>
<keyword evidence="2 3" id="KW-0456">Lyase</keyword>
<dbReference type="InterPro" id="IPR029058">
    <property type="entry name" value="AB_hydrolase_fold"/>
</dbReference>
<organism evidence="5 6">
    <name type="scientific">Sporosarcina newyorkensis</name>
    <dbReference type="NCBI Taxonomy" id="759851"/>
    <lineage>
        <taxon>Bacteria</taxon>
        <taxon>Bacillati</taxon>
        <taxon>Bacillota</taxon>
        <taxon>Bacilli</taxon>
        <taxon>Bacillales</taxon>
        <taxon>Caryophanaceae</taxon>
        <taxon>Sporosarcina</taxon>
    </lineage>
</organism>
<dbReference type="GO" id="GO:0009234">
    <property type="term" value="P:menaquinone biosynthetic process"/>
    <property type="evidence" value="ECO:0007669"/>
    <property type="project" value="UniProtKB-UniRule"/>
</dbReference>
<comment type="similarity">
    <text evidence="3">Belongs to the AB hydrolase superfamily. MenH family.</text>
</comment>
<comment type="pathway">
    <text evidence="3">Quinol/quinone metabolism; menaquinone biosynthesis.</text>
</comment>
<gene>
    <name evidence="3" type="primary">menH</name>
    <name evidence="5" type="ORF">SAMN04244570_3074</name>
</gene>
<dbReference type="PANTHER" id="PTHR42916">
    <property type="entry name" value="2-SUCCINYL-5-ENOLPYRUVYL-6-HYDROXY-3-CYCLOHEXENE-1-CARBOXYLATE SYNTHASE"/>
    <property type="match status" value="1"/>
</dbReference>
<reference evidence="6" key="1">
    <citation type="submission" date="2017-02" db="EMBL/GenBank/DDBJ databases">
        <authorList>
            <person name="Varghese N."/>
            <person name="Submissions S."/>
        </authorList>
    </citation>
    <scope>NUCLEOTIDE SEQUENCE [LARGE SCALE GENOMIC DNA]</scope>
    <source>
        <strain evidence="6">DSM 23966</strain>
    </source>
</reference>
<dbReference type="HAMAP" id="MF_01660">
    <property type="entry name" value="MenH"/>
    <property type="match status" value="1"/>
</dbReference>
<dbReference type="UniPathway" id="UPA01057">
    <property type="reaction ID" value="UER00900"/>
</dbReference>
<comment type="pathway">
    <text evidence="3">Quinol/quinone metabolism; 1,4-dihydroxy-2-naphthoate biosynthesis; 1,4-dihydroxy-2-naphthoate from chorismate: step 3/7.</text>
</comment>
<accession>A0A1T4YMK8</accession>
<dbReference type="Pfam" id="PF00561">
    <property type="entry name" value="Abhydrolase_1"/>
    <property type="match status" value="1"/>
</dbReference>
<dbReference type="Proteomes" id="UP000190042">
    <property type="component" value="Unassembled WGS sequence"/>
</dbReference>
<protein>
    <recommendedName>
        <fullName evidence="3">Putative 2-succinyl-6-hydroxy-2,4-cyclohexadiene-1-carboxylate synthase</fullName>
        <shortName evidence="3">SHCHC synthase</shortName>
        <ecNumber evidence="3">4.2.99.20</ecNumber>
    </recommendedName>
</protein>
<dbReference type="EC" id="4.2.99.20" evidence="3"/>
<evidence type="ECO:0000256" key="3">
    <source>
        <dbReference type="HAMAP-Rule" id="MF_01660"/>
    </source>
</evidence>
<keyword evidence="6" id="KW-1185">Reference proteome</keyword>
<comment type="function">
    <text evidence="3">Catalyzes a proton abstraction reaction that results in 2,5-elimination of pyruvate from 2-succinyl-5-enolpyruvyl-6-hydroxy-3-cyclohexene-1-carboxylate (SEPHCHC) and the formation of 2-succinyl-6-hydroxy-2,4-cyclohexadiene-1-carboxylate (SHCHC).</text>
</comment>